<organism evidence="4 5">
    <name type="scientific">Candidatus Desulfatibia profunda</name>
    <dbReference type="NCBI Taxonomy" id="2841695"/>
    <lineage>
        <taxon>Bacteria</taxon>
        <taxon>Pseudomonadati</taxon>
        <taxon>Thermodesulfobacteriota</taxon>
        <taxon>Desulfobacteria</taxon>
        <taxon>Desulfobacterales</taxon>
        <taxon>Desulfobacterales incertae sedis</taxon>
        <taxon>Candidatus Desulfatibia</taxon>
    </lineage>
</organism>
<dbReference type="InterPro" id="IPR006860">
    <property type="entry name" value="FecR"/>
</dbReference>
<protein>
    <submittedName>
        <fullName evidence="4">FecR domain-containing protein</fullName>
    </submittedName>
</protein>
<name>A0A8J6NT87_9BACT</name>
<evidence type="ECO:0000313" key="4">
    <source>
        <dbReference type="EMBL" id="MBC8362140.1"/>
    </source>
</evidence>
<dbReference type="AlphaFoldDB" id="A0A8J6NT87"/>
<feature type="region of interest" description="Disordered" evidence="1">
    <location>
        <begin position="185"/>
        <end position="207"/>
    </location>
</feature>
<dbReference type="Proteomes" id="UP000603434">
    <property type="component" value="Unassembled WGS sequence"/>
</dbReference>
<evidence type="ECO:0000256" key="1">
    <source>
        <dbReference type="SAM" id="MobiDB-lite"/>
    </source>
</evidence>
<dbReference type="EMBL" id="JACNJH010000171">
    <property type="protein sequence ID" value="MBC8362140.1"/>
    <property type="molecule type" value="Genomic_DNA"/>
</dbReference>
<proteinExistence type="predicted"/>
<dbReference type="PANTHER" id="PTHR38731">
    <property type="entry name" value="LIPL45-RELATED LIPOPROTEIN-RELATED"/>
    <property type="match status" value="1"/>
</dbReference>
<evidence type="ECO:0000256" key="2">
    <source>
        <dbReference type="SAM" id="SignalP"/>
    </source>
</evidence>
<gene>
    <name evidence="4" type="ORF">H8E23_12165</name>
</gene>
<feature type="chain" id="PRO_5035319728" evidence="2">
    <location>
        <begin position="26"/>
        <end position="260"/>
    </location>
</feature>
<dbReference type="Gene3D" id="2.60.120.1440">
    <property type="match status" value="1"/>
</dbReference>
<reference evidence="4 5" key="1">
    <citation type="submission" date="2020-08" db="EMBL/GenBank/DDBJ databases">
        <title>Bridging the membrane lipid divide: bacteria of the FCB group superphylum have the potential to synthesize archaeal ether lipids.</title>
        <authorList>
            <person name="Villanueva L."/>
            <person name="Von Meijenfeldt F.A.B."/>
            <person name="Westbye A.B."/>
            <person name="Yadav S."/>
            <person name="Hopmans E.C."/>
            <person name="Dutilh B.E."/>
            <person name="Sinninghe Damste J.S."/>
        </authorList>
    </citation>
    <scope>NUCLEOTIDE SEQUENCE [LARGE SCALE GENOMIC DNA]</scope>
    <source>
        <strain evidence="4">NIOZ-UU30</strain>
    </source>
</reference>
<dbReference type="Pfam" id="PF04773">
    <property type="entry name" value="FecR"/>
    <property type="match status" value="1"/>
</dbReference>
<feature type="signal peptide" evidence="2">
    <location>
        <begin position="1"/>
        <end position="25"/>
    </location>
</feature>
<accession>A0A8J6NT87</accession>
<keyword evidence="2" id="KW-0732">Signal</keyword>
<dbReference type="PANTHER" id="PTHR38731:SF1">
    <property type="entry name" value="FECR PROTEIN DOMAIN-CONTAINING PROTEIN"/>
    <property type="match status" value="1"/>
</dbReference>
<sequence length="260" mass="28610">MKRFNPKMLMIILMALVLMPLPATAKDKAVSIEIGSGQAMVNWLEGSVHRTKKGMAAAEPLSEGDVLSEGDRVQTGKKSKVEIKMPDGSYVRYDESTTFELVSAAVDVEKKERNISVSMIVGKTWAKVARFFGGGGRFTVTTRTAVAGVRGTVYRLNVNPDNSVMVKVYWGEVVVNSLPKAEATAQPGKLATPTPVSGPHPVPGPHPVSMEEWTYIVRSLEQINIRPDGTVEKPFRFDIKKDLSNWVLWNQQRDKALGDI</sequence>
<evidence type="ECO:0000313" key="5">
    <source>
        <dbReference type="Proteomes" id="UP000603434"/>
    </source>
</evidence>
<feature type="domain" description="FecR protein" evidence="3">
    <location>
        <begin position="71"/>
        <end position="173"/>
    </location>
</feature>
<comment type="caution">
    <text evidence="4">The sequence shown here is derived from an EMBL/GenBank/DDBJ whole genome shotgun (WGS) entry which is preliminary data.</text>
</comment>
<evidence type="ECO:0000259" key="3">
    <source>
        <dbReference type="Pfam" id="PF04773"/>
    </source>
</evidence>
<feature type="compositionally biased region" description="Pro residues" evidence="1">
    <location>
        <begin position="196"/>
        <end position="206"/>
    </location>
</feature>